<evidence type="ECO:0000259" key="1">
    <source>
        <dbReference type="Pfam" id="PF02866"/>
    </source>
</evidence>
<sequence>MRVDQYCDLACIEPVSRRVLEQEVKNAAHEIILGKGATYYAISLAVKRICESIARDENSILTVTGLIDGLYGIKDCCLSLPAVINAGGRGRPLELPLAEEERKALLESAAIIKNAINELGL</sequence>
<dbReference type="InterPro" id="IPR015955">
    <property type="entry name" value="Lactate_DH/Glyco_Ohase_4_C"/>
</dbReference>
<dbReference type="PANTHER" id="PTHR43128:SF16">
    <property type="entry name" value="L-LACTATE DEHYDROGENASE"/>
    <property type="match status" value="1"/>
</dbReference>
<dbReference type="Pfam" id="PF02866">
    <property type="entry name" value="Ldh_1_C"/>
    <property type="match status" value="1"/>
</dbReference>
<dbReference type="Gene3D" id="3.90.110.10">
    <property type="entry name" value="Lactate dehydrogenase/glycoside hydrolase, family 4, C-terminal"/>
    <property type="match status" value="1"/>
</dbReference>
<dbReference type="EC" id="1.1.1.27" evidence="2"/>
<keyword evidence="2" id="KW-0560">Oxidoreductase</keyword>
<feature type="domain" description="Lactate/malate dehydrogenase C-terminal" evidence="1">
    <location>
        <begin position="18"/>
        <end position="118"/>
    </location>
</feature>
<dbReference type="InterPro" id="IPR022383">
    <property type="entry name" value="Lactate/malate_DH_C"/>
</dbReference>
<proteinExistence type="predicted"/>
<organism evidence="2">
    <name type="scientific">anaerobic digester metagenome</name>
    <dbReference type="NCBI Taxonomy" id="1263854"/>
    <lineage>
        <taxon>unclassified sequences</taxon>
        <taxon>metagenomes</taxon>
        <taxon>ecological metagenomes</taxon>
    </lineage>
</organism>
<dbReference type="SUPFAM" id="SSF56327">
    <property type="entry name" value="LDH C-terminal domain-like"/>
    <property type="match status" value="1"/>
</dbReference>
<dbReference type="AlphaFoldDB" id="A0A485LYX3"/>
<evidence type="ECO:0000313" key="2">
    <source>
        <dbReference type="EMBL" id="VFU13636.1"/>
    </source>
</evidence>
<dbReference type="GO" id="GO:0006089">
    <property type="term" value="P:lactate metabolic process"/>
    <property type="evidence" value="ECO:0007669"/>
    <property type="project" value="TreeGrafter"/>
</dbReference>
<reference evidence="2" key="1">
    <citation type="submission" date="2019-03" db="EMBL/GenBank/DDBJ databases">
        <authorList>
            <person name="Hao L."/>
        </authorList>
    </citation>
    <scope>NUCLEOTIDE SEQUENCE</scope>
</reference>
<gene>
    <name evidence="2" type="primary">ldh</name>
    <name evidence="2" type="ORF">SCFA_2230001</name>
</gene>
<dbReference type="EMBL" id="CAADRN010000139">
    <property type="protein sequence ID" value="VFU13636.1"/>
    <property type="molecule type" value="Genomic_DNA"/>
</dbReference>
<protein>
    <submittedName>
        <fullName evidence="2">L-lactate dehydrogenase</fullName>
        <ecNumber evidence="2">1.1.1.27</ecNumber>
    </submittedName>
</protein>
<name>A0A485LYX3_9ZZZZ</name>
<dbReference type="PANTHER" id="PTHR43128">
    <property type="entry name" value="L-2-HYDROXYCARBOXYLATE DEHYDROGENASE (NAD(P)(+))"/>
    <property type="match status" value="1"/>
</dbReference>
<dbReference type="GO" id="GO:0004459">
    <property type="term" value="F:L-lactate dehydrogenase (NAD+) activity"/>
    <property type="evidence" value="ECO:0007669"/>
    <property type="project" value="UniProtKB-EC"/>
</dbReference>
<accession>A0A485LYX3</accession>